<keyword evidence="2" id="KW-1185">Reference proteome</keyword>
<organism evidence="1 2">
    <name type="scientific">Candidatus Jidaibacter acanthamoebae</name>
    <dbReference type="NCBI Taxonomy" id="86105"/>
    <lineage>
        <taxon>Bacteria</taxon>
        <taxon>Pseudomonadati</taxon>
        <taxon>Pseudomonadota</taxon>
        <taxon>Alphaproteobacteria</taxon>
        <taxon>Rickettsiales</taxon>
        <taxon>Candidatus Midichloriaceae</taxon>
        <taxon>Candidatus Jidaibacter</taxon>
    </lineage>
</organism>
<accession>A0A0C1QWK6</accession>
<dbReference type="RefSeq" id="WP_039458690.1">
    <property type="nucleotide sequence ID" value="NZ_JSWE01000195.1"/>
</dbReference>
<name>A0A0C1QWK6_9RICK</name>
<evidence type="ECO:0000313" key="1">
    <source>
        <dbReference type="EMBL" id="KIE04395.1"/>
    </source>
</evidence>
<dbReference type="AlphaFoldDB" id="A0A0C1QWK6"/>
<dbReference type="Proteomes" id="UP000031258">
    <property type="component" value="Unassembled WGS sequence"/>
</dbReference>
<dbReference type="STRING" id="86105.NF27_IB00020"/>
<dbReference type="EMBL" id="JSWE01000195">
    <property type="protein sequence ID" value="KIE04395.1"/>
    <property type="molecule type" value="Genomic_DNA"/>
</dbReference>
<gene>
    <name evidence="1" type="ORF">NF27_IB00020</name>
</gene>
<evidence type="ECO:0000313" key="2">
    <source>
        <dbReference type="Proteomes" id="UP000031258"/>
    </source>
</evidence>
<sequence>MNTREKLCKKIDNSRYLGKISKKVLKWIVMSLNNNQQVNYRHFDYLKSHSSYSSFIEGYSIQGLHSENSIVSSYSHQSPNIHLDIQNCGIQGNLYNPNNYNHL</sequence>
<proteinExistence type="predicted"/>
<reference evidence="1 2" key="1">
    <citation type="submission" date="2014-11" db="EMBL/GenBank/DDBJ databases">
        <title>A Rickettsiales Symbiont of Amoebae With Ancient Features.</title>
        <authorList>
            <person name="Schulz F."/>
            <person name="Martijn J."/>
            <person name="Wascher F."/>
            <person name="Kostanjsek R."/>
            <person name="Ettema T.J."/>
            <person name="Horn M."/>
        </authorList>
    </citation>
    <scope>NUCLEOTIDE SEQUENCE [LARGE SCALE GENOMIC DNA]</scope>
    <source>
        <strain evidence="1 2">UWC36</strain>
    </source>
</reference>
<protein>
    <submittedName>
        <fullName evidence="1">Uncharacterized protein</fullName>
    </submittedName>
</protein>
<comment type="caution">
    <text evidence="1">The sequence shown here is derived from an EMBL/GenBank/DDBJ whole genome shotgun (WGS) entry which is preliminary data.</text>
</comment>